<feature type="domain" description="OmpR/PhoB-type" evidence="7">
    <location>
        <begin position="58"/>
        <end position="156"/>
    </location>
</feature>
<evidence type="ECO:0000259" key="6">
    <source>
        <dbReference type="PROSITE" id="PS50110"/>
    </source>
</evidence>
<keyword evidence="2" id="KW-0902">Two-component regulatory system</keyword>
<dbReference type="CDD" id="cd00383">
    <property type="entry name" value="trans_reg_C"/>
    <property type="match status" value="1"/>
</dbReference>
<sequence>MKGIKTPVLILTAKDSIKDRVEGLDAGADDYLLKPFSTEELLARIRALSRRQSDIIEGESIRVGKAVLRPLHKEVKAGKETIRLTLKETQLLELLFRNRNQVITREQIINRVWGFDSEVEINIVEIYIHNLRKKLPPEHCSFTIETVRGIGYCIKEGEHV</sequence>
<dbReference type="InterPro" id="IPR016032">
    <property type="entry name" value="Sig_transdc_resp-reg_C-effctor"/>
</dbReference>
<evidence type="ECO:0000256" key="4">
    <source>
        <dbReference type="ARBA" id="ARBA00023125"/>
    </source>
</evidence>
<evidence type="ECO:0000256" key="3">
    <source>
        <dbReference type="ARBA" id="ARBA00023015"/>
    </source>
</evidence>
<dbReference type="InterPro" id="IPR001867">
    <property type="entry name" value="OmpR/PhoB-type_DNA-bd"/>
</dbReference>
<dbReference type="InterPro" id="IPR039420">
    <property type="entry name" value="WalR-like"/>
</dbReference>
<evidence type="ECO:0000313" key="8">
    <source>
        <dbReference type="EMBL" id="MPN55035.1"/>
    </source>
</evidence>
<dbReference type="GO" id="GO:0000156">
    <property type="term" value="F:phosphorelay response regulator activity"/>
    <property type="evidence" value="ECO:0007669"/>
    <property type="project" value="TreeGrafter"/>
</dbReference>
<dbReference type="PROSITE" id="PS51755">
    <property type="entry name" value="OMPR_PHOB"/>
    <property type="match status" value="1"/>
</dbReference>
<dbReference type="Pfam" id="PF00486">
    <property type="entry name" value="Trans_reg_C"/>
    <property type="match status" value="1"/>
</dbReference>
<keyword evidence="5" id="KW-0804">Transcription</keyword>
<dbReference type="SUPFAM" id="SSF46894">
    <property type="entry name" value="C-terminal effector domain of the bipartite response regulators"/>
    <property type="match status" value="1"/>
</dbReference>
<organism evidence="8">
    <name type="scientific">bioreactor metagenome</name>
    <dbReference type="NCBI Taxonomy" id="1076179"/>
    <lineage>
        <taxon>unclassified sequences</taxon>
        <taxon>metagenomes</taxon>
        <taxon>ecological metagenomes</taxon>
    </lineage>
</organism>
<gene>
    <name evidence="8" type="primary">arlR_30</name>
    <name evidence="8" type="ORF">SDC9_202714</name>
</gene>
<evidence type="ECO:0000256" key="1">
    <source>
        <dbReference type="ARBA" id="ARBA00022553"/>
    </source>
</evidence>
<dbReference type="EMBL" id="VSSQ01123840">
    <property type="protein sequence ID" value="MPN55035.1"/>
    <property type="molecule type" value="Genomic_DNA"/>
</dbReference>
<name>A0A645IUD6_9ZZZZ</name>
<keyword evidence="1" id="KW-0597">Phosphoprotein</keyword>
<dbReference type="SMART" id="SM00862">
    <property type="entry name" value="Trans_reg_C"/>
    <property type="match status" value="1"/>
</dbReference>
<proteinExistence type="predicted"/>
<dbReference type="InterPro" id="IPR011006">
    <property type="entry name" value="CheY-like_superfamily"/>
</dbReference>
<dbReference type="InterPro" id="IPR001789">
    <property type="entry name" value="Sig_transdc_resp-reg_receiver"/>
</dbReference>
<feature type="domain" description="Response regulatory" evidence="6">
    <location>
        <begin position="1"/>
        <end position="49"/>
    </location>
</feature>
<dbReference type="GO" id="GO:0005829">
    <property type="term" value="C:cytosol"/>
    <property type="evidence" value="ECO:0007669"/>
    <property type="project" value="TreeGrafter"/>
</dbReference>
<dbReference type="Gene3D" id="6.10.250.690">
    <property type="match status" value="1"/>
</dbReference>
<dbReference type="Pfam" id="PF00072">
    <property type="entry name" value="Response_reg"/>
    <property type="match status" value="1"/>
</dbReference>
<dbReference type="PANTHER" id="PTHR48111">
    <property type="entry name" value="REGULATOR OF RPOS"/>
    <property type="match status" value="1"/>
</dbReference>
<evidence type="ECO:0000256" key="5">
    <source>
        <dbReference type="ARBA" id="ARBA00023163"/>
    </source>
</evidence>
<comment type="caution">
    <text evidence="8">The sequence shown here is derived from an EMBL/GenBank/DDBJ whole genome shotgun (WGS) entry which is preliminary data.</text>
</comment>
<keyword evidence="3" id="KW-0805">Transcription regulation</keyword>
<dbReference type="PROSITE" id="PS50110">
    <property type="entry name" value="RESPONSE_REGULATORY"/>
    <property type="match status" value="1"/>
</dbReference>
<dbReference type="AlphaFoldDB" id="A0A645IUD6"/>
<protein>
    <submittedName>
        <fullName evidence="8">Response regulator ArlR</fullName>
    </submittedName>
</protein>
<evidence type="ECO:0000259" key="7">
    <source>
        <dbReference type="PROSITE" id="PS51755"/>
    </source>
</evidence>
<dbReference type="Gene3D" id="1.10.10.10">
    <property type="entry name" value="Winged helix-like DNA-binding domain superfamily/Winged helix DNA-binding domain"/>
    <property type="match status" value="1"/>
</dbReference>
<dbReference type="InterPro" id="IPR036388">
    <property type="entry name" value="WH-like_DNA-bd_sf"/>
</dbReference>
<dbReference type="SUPFAM" id="SSF52172">
    <property type="entry name" value="CheY-like"/>
    <property type="match status" value="1"/>
</dbReference>
<dbReference type="PANTHER" id="PTHR48111:SF22">
    <property type="entry name" value="REGULATOR OF RPOS"/>
    <property type="match status" value="1"/>
</dbReference>
<dbReference type="GO" id="GO:0000976">
    <property type="term" value="F:transcription cis-regulatory region binding"/>
    <property type="evidence" value="ECO:0007669"/>
    <property type="project" value="TreeGrafter"/>
</dbReference>
<dbReference type="GO" id="GO:0032993">
    <property type="term" value="C:protein-DNA complex"/>
    <property type="evidence" value="ECO:0007669"/>
    <property type="project" value="TreeGrafter"/>
</dbReference>
<dbReference type="GO" id="GO:0006355">
    <property type="term" value="P:regulation of DNA-templated transcription"/>
    <property type="evidence" value="ECO:0007669"/>
    <property type="project" value="InterPro"/>
</dbReference>
<reference evidence="8" key="1">
    <citation type="submission" date="2019-08" db="EMBL/GenBank/DDBJ databases">
        <authorList>
            <person name="Kucharzyk K."/>
            <person name="Murdoch R.W."/>
            <person name="Higgins S."/>
            <person name="Loffler F."/>
        </authorList>
    </citation>
    <scope>NUCLEOTIDE SEQUENCE</scope>
</reference>
<accession>A0A645IUD6</accession>
<keyword evidence="4" id="KW-0238">DNA-binding</keyword>
<evidence type="ECO:0000256" key="2">
    <source>
        <dbReference type="ARBA" id="ARBA00023012"/>
    </source>
</evidence>